<dbReference type="EMBL" id="CAIJDO010000227">
    <property type="protein sequence ID" value="CAD0008552.1"/>
    <property type="molecule type" value="Genomic_DNA"/>
</dbReference>
<reference evidence="1 2" key="1">
    <citation type="submission" date="2020-06" db="EMBL/GenBank/DDBJ databases">
        <authorList>
            <person name="Criscuolo A."/>
        </authorList>
    </citation>
    <scope>NUCLEOTIDE SEQUENCE [LARGE SCALE GENOMIC DNA]</scope>
    <source>
        <strain evidence="2">CIP 110025</strain>
    </source>
</reference>
<proteinExistence type="predicted"/>
<sequence length="319" mass="37736">MRITIISLDNWGFNKHLVTALEEKGHDVQHINFNDFTYKYPNFFHRGYNLFLKTFLKKNLKRIHFGKKIIETLKENDSLQDVILVIKGDFIDPKSIMELKKYAKKTFAYFNDNTIRCPKIVRVIPYFDEVFSFEKEDCEKYHLKFATNWIYNSAPENNESPIEQKVFNIISKDNRLSVLSKIATDLESKKISHKIFVYNKKVKKRISTMDFITNPIPLTEINKHINRSQVLLDINRKNQNGLTFRVFESLGLNKKLITTNSDIKNYDFYNPNNILVIDEKNPDVPVSFFEKEYEKIPDAIFNKYTMDGWINNVVYSALR</sequence>
<keyword evidence="2" id="KW-1185">Reference proteome</keyword>
<name>A0A6V6ZCD0_9FLAO</name>
<evidence type="ECO:0000313" key="1">
    <source>
        <dbReference type="EMBL" id="CAD0008552.1"/>
    </source>
</evidence>
<protein>
    <submittedName>
        <fullName evidence="1">Uncharacterized protein</fullName>
    </submittedName>
</protein>
<gene>
    <name evidence="1" type="ORF">FLACHUCJ7_03826</name>
</gene>
<accession>A0A6V6ZCD0</accession>
<dbReference type="Proteomes" id="UP000556700">
    <property type="component" value="Unassembled WGS sequence"/>
</dbReference>
<dbReference type="AlphaFoldDB" id="A0A6V6ZCD0"/>
<evidence type="ECO:0000313" key="2">
    <source>
        <dbReference type="Proteomes" id="UP000556700"/>
    </source>
</evidence>
<dbReference type="RefSeq" id="WP_031454835.1">
    <property type="nucleotide sequence ID" value="NZ_CAIJDO010000227.1"/>
</dbReference>
<comment type="caution">
    <text evidence="1">The sequence shown here is derived from an EMBL/GenBank/DDBJ whole genome shotgun (WGS) entry which is preliminary data.</text>
</comment>
<organism evidence="1 2">
    <name type="scientific">Flavobacterium chungangense</name>
    <dbReference type="NCBI Taxonomy" id="554283"/>
    <lineage>
        <taxon>Bacteria</taxon>
        <taxon>Pseudomonadati</taxon>
        <taxon>Bacteroidota</taxon>
        <taxon>Flavobacteriia</taxon>
        <taxon>Flavobacteriales</taxon>
        <taxon>Flavobacteriaceae</taxon>
        <taxon>Flavobacterium</taxon>
    </lineage>
</organism>